<name>A0A7L3NSB9_9AVES</name>
<dbReference type="PANTHER" id="PTHR16151:SF2">
    <property type="entry name" value="HAUS AUGMIN-LIKE COMPLEX SUBUNIT 6"/>
    <property type="match status" value="1"/>
</dbReference>
<dbReference type="GO" id="GO:0051225">
    <property type="term" value="P:spindle assembly"/>
    <property type="evidence" value="ECO:0007669"/>
    <property type="project" value="InterPro"/>
</dbReference>
<dbReference type="InterPro" id="IPR026797">
    <property type="entry name" value="HAUS_6"/>
</dbReference>
<comment type="caution">
    <text evidence="1">The sequence shown here is derived from an EMBL/GenBank/DDBJ whole genome shotgun (WGS) entry which is preliminary data.</text>
</comment>
<organism evidence="1 2">
    <name type="scientific">Oreotrochilus melanogaster</name>
    <dbReference type="NCBI Taxonomy" id="689266"/>
    <lineage>
        <taxon>Eukaryota</taxon>
        <taxon>Metazoa</taxon>
        <taxon>Chordata</taxon>
        <taxon>Craniata</taxon>
        <taxon>Vertebrata</taxon>
        <taxon>Euteleostomi</taxon>
        <taxon>Archelosauria</taxon>
        <taxon>Archosauria</taxon>
        <taxon>Dinosauria</taxon>
        <taxon>Saurischia</taxon>
        <taxon>Theropoda</taxon>
        <taxon>Coelurosauria</taxon>
        <taxon>Aves</taxon>
        <taxon>Neognathae</taxon>
        <taxon>Neoaves</taxon>
        <taxon>Strisores</taxon>
        <taxon>Apodiformes</taxon>
        <taxon>Trochilidae</taxon>
        <taxon>Oreotrochilus</taxon>
    </lineage>
</organism>
<evidence type="ECO:0000313" key="2">
    <source>
        <dbReference type="Proteomes" id="UP000579904"/>
    </source>
</evidence>
<feature type="non-terminal residue" evidence="1">
    <location>
        <position position="190"/>
    </location>
</feature>
<accession>A0A7L3NSB9</accession>
<proteinExistence type="predicted"/>
<dbReference type="AlphaFoldDB" id="A0A7L3NSB9"/>
<dbReference type="GO" id="GO:0008017">
    <property type="term" value="F:microtubule binding"/>
    <property type="evidence" value="ECO:0007669"/>
    <property type="project" value="TreeGrafter"/>
</dbReference>
<evidence type="ECO:0000313" key="1">
    <source>
        <dbReference type="EMBL" id="NXU79568.1"/>
    </source>
</evidence>
<sequence>TYSMKQNDQNRNDLTEKIQKVRSMWALIMETFTSLKKEKEVVDSVLKDSGGQCILDGANVNIRVPRLLAHRVENDEYQCCTGSVFKGGKLNFLVVIQLLNEALRTLRDEQCPCQPEFKLEDIEYRITFCKRELKALQALRLKTEKEHRVSTSESISVNEENWEEKWKSFLGVSPLNLILNQNPVSSIQFF</sequence>
<dbReference type="GO" id="GO:0070652">
    <property type="term" value="C:HAUS complex"/>
    <property type="evidence" value="ECO:0007669"/>
    <property type="project" value="InterPro"/>
</dbReference>
<keyword evidence="2" id="KW-1185">Reference proteome</keyword>
<protein>
    <submittedName>
        <fullName evidence="1">HAUS6 protein</fullName>
    </submittedName>
</protein>
<dbReference type="GO" id="GO:1990498">
    <property type="term" value="C:mitotic spindle microtubule"/>
    <property type="evidence" value="ECO:0007669"/>
    <property type="project" value="TreeGrafter"/>
</dbReference>
<gene>
    <name evidence="1" type="primary">Haus6</name>
    <name evidence="1" type="ORF">OREMEL_R13618</name>
</gene>
<dbReference type="PANTHER" id="PTHR16151">
    <property type="entry name" value="HAUS AUGMIN-LIKE COMPLEX SUBUNIT 6"/>
    <property type="match status" value="1"/>
</dbReference>
<feature type="non-terminal residue" evidence="1">
    <location>
        <position position="1"/>
    </location>
</feature>
<dbReference type="Proteomes" id="UP000579904">
    <property type="component" value="Unassembled WGS sequence"/>
</dbReference>
<dbReference type="EMBL" id="VZUB01036245">
    <property type="protein sequence ID" value="NXU79568.1"/>
    <property type="molecule type" value="Genomic_DNA"/>
</dbReference>
<dbReference type="OrthoDB" id="5575722at2759"/>
<reference evidence="1 2" key="1">
    <citation type="submission" date="2019-09" db="EMBL/GenBank/DDBJ databases">
        <title>Bird 10,000 Genomes (B10K) Project - Family phase.</title>
        <authorList>
            <person name="Zhang G."/>
        </authorList>
    </citation>
    <scope>NUCLEOTIDE SEQUENCE [LARGE SCALE GENOMIC DNA]</scope>
    <source>
        <strain evidence="1">OUT-0002</strain>
    </source>
</reference>